<sequence>MKCVAYSAEHRDVWDQWVGASRTPLFFFKRDFMEYHADRFEDASLLFYDEDDLLAVLPASRHGDVLSSHGGLTFGGLIFGPKVRADSVLAVFDRLVAHAREMGYRRILYKSIPYIFASQGAQEDLYALTRIGANLVRRDLSSVIYQGNRPKMSKGRKWLVARAAKLGLKAEVSQDWDQFHDLLATALQRHGAQPVHSAEELKLLQSRFPDNIQLNVILHEQRMVAGAVLFRFGHVTHTQYLATNDEGKDMGALDALIEHCIREGEERRETFFSFGISTEDGGKVLNSGLINQKENFGARGIVLDFYEININ</sequence>
<dbReference type="AlphaFoldDB" id="A0A383RRZ9"/>
<accession>A0A383RRZ9</accession>
<dbReference type="Proteomes" id="UP000263595">
    <property type="component" value="Unassembled WGS sequence"/>
</dbReference>
<organism evidence="2 3">
    <name type="scientific">Pseudomonas reidholzensis</name>
    <dbReference type="NCBI Taxonomy" id="1785162"/>
    <lineage>
        <taxon>Bacteria</taxon>
        <taxon>Pseudomonadati</taxon>
        <taxon>Pseudomonadota</taxon>
        <taxon>Gammaproteobacteria</taxon>
        <taxon>Pseudomonadales</taxon>
        <taxon>Pseudomonadaceae</taxon>
        <taxon>Pseudomonas</taxon>
    </lineage>
</organism>
<evidence type="ECO:0000313" key="2">
    <source>
        <dbReference type="EMBL" id="SYX89424.1"/>
    </source>
</evidence>
<evidence type="ECO:0000313" key="3">
    <source>
        <dbReference type="Proteomes" id="UP000263595"/>
    </source>
</evidence>
<dbReference type="Gene3D" id="3.40.630.30">
    <property type="match status" value="1"/>
</dbReference>
<reference evidence="3" key="1">
    <citation type="submission" date="2018-08" db="EMBL/GenBank/DDBJ databases">
        <authorList>
            <person name="Blom J."/>
        </authorList>
    </citation>
    <scope>NUCLEOTIDE SEQUENCE [LARGE SCALE GENOMIC DNA]</scope>
    <source>
        <strain evidence="3">CCOS 865</strain>
    </source>
</reference>
<protein>
    <submittedName>
        <fullName evidence="2">FemAB-related protein, PEP-CTERM system-associated</fullName>
    </submittedName>
</protein>
<keyword evidence="3" id="KW-1185">Reference proteome</keyword>
<dbReference type="Pfam" id="PF13480">
    <property type="entry name" value="Acetyltransf_6"/>
    <property type="match status" value="1"/>
</dbReference>
<evidence type="ECO:0000259" key="1">
    <source>
        <dbReference type="Pfam" id="PF13480"/>
    </source>
</evidence>
<name>A0A383RRZ9_9PSED</name>
<dbReference type="InterPro" id="IPR016181">
    <property type="entry name" value="Acyl_CoA_acyltransferase"/>
</dbReference>
<dbReference type="EMBL" id="UNOZ01000013">
    <property type="protein sequence ID" value="SYX89424.1"/>
    <property type="molecule type" value="Genomic_DNA"/>
</dbReference>
<dbReference type="OrthoDB" id="9808687at2"/>
<gene>
    <name evidence="2" type="ORF">CCOS865_01677</name>
</gene>
<feature type="domain" description="BioF2-like acetyltransferase" evidence="1">
    <location>
        <begin position="154"/>
        <end position="279"/>
    </location>
</feature>
<dbReference type="SUPFAM" id="SSF55729">
    <property type="entry name" value="Acyl-CoA N-acyltransferases (Nat)"/>
    <property type="match status" value="1"/>
</dbReference>
<dbReference type="InterPro" id="IPR038740">
    <property type="entry name" value="BioF2-like_GNAT_dom"/>
</dbReference>
<proteinExistence type="predicted"/>
<dbReference type="RefSeq" id="WP_119139758.1">
    <property type="nucleotide sequence ID" value="NZ_CBCSFL010000048.1"/>
</dbReference>